<dbReference type="InterPro" id="IPR040241">
    <property type="entry name" value="TRP_Flc/Pkd2-like"/>
</dbReference>
<feature type="transmembrane region" description="Helical" evidence="1">
    <location>
        <begin position="6"/>
        <end position="25"/>
    </location>
</feature>
<feature type="non-terminal residue" evidence="3">
    <location>
        <position position="1"/>
    </location>
</feature>
<keyword evidence="1" id="KW-1133">Transmembrane helix</keyword>
<feature type="transmembrane region" description="Helical" evidence="1">
    <location>
        <begin position="60"/>
        <end position="80"/>
    </location>
</feature>
<proteinExistence type="predicted"/>
<reference evidence="3 4" key="1">
    <citation type="submission" date="2023-08" db="EMBL/GenBank/DDBJ databases">
        <title>Black Yeasts Isolated from many extreme environments.</title>
        <authorList>
            <person name="Coleine C."/>
            <person name="Stajich J.E."/>
            <person name="Selbmann L."/>
        </authorList>
    </citation>
    <scope>NUCLEOTIDE SEQUENCE [LARGE SCALE GENOMIC DNA]</scope>
    <source>
        <strain evidence="3 4">CCFEE 536</strain>
    </source>
</reference>
<comment type="caution">
    <text evidence="3">The sequence shown here is derived from an EMBL/GenBank/DDBJ whole genome shotgun (WGS) entry which is preliminary data.</text>
</comment>
<feature type="transmembrane region" description="Helical" evidence="1">
    <location>
        <begin position="86"/>
        <end position="106"/>
    </location>
</feature>
<accession>A0ABR0LIT6</accession>
<sequence length="176" mass="19436">VLAIFTVITMICMLAWASTKVIRLARRSIAMHKNPAYILYSDPVSLNKWGFLYVQFKATAYYFIVPILGFVLIKGMFIALSQSSGTVQAIALVVLEACLLITVSILRPYMDKKTNGFNIAISASNFLSAIFLLVFTGIFNQPGIVTGVMGVIFFIYNAVFALILLLMVLISTIYAL</sequence>
<feature type="transmembrane region" description="Helical" evidence="1">
    <location>
        <begin position="118"/>
        <end position="139"/>
    </location>
</feature>
<evidence type="ECO:0000313" key="4">
    <source>
        <dbReference type="Proteomes" id="UP001357485"/>
    </source>
</evidence>
<dbReference type="Pfam" id="PF06011">
    <property type="entry name" value="TRP"/>
    <property type="match status" value="1"/>
</dbReference>
<keyword evidence="1" id="KW-0812">Transmembrane</keyword>
<gene>
    <name evidence="3" type="primary">FLC3_3</name>
    <name evidence="3" type="ORF">LTR16_010611</name>
</gene>
<keyword evidence="4" id="KW-1185">Reference proteome</keyword>
<dbReference type="Proteomes" id="UP001357485">
    <property type="component" value="Unassembled WGS sequence"/>
</dbReference>
<organism evidence="3 4">
    <name type="scientific">Cryomyces antarcticus</name>
    <dbReference type="NCBI Taxonomy" id="329879"/>
    <lineage>
        <taxon>Eukaryota</taxon>
        <taxon>Fungi</taxon>
        <taxon>Dikarya</taxon>
        <taxon>Ascomycota</taxon>
        <taxon>Pezizomycotina</taxon>
        <taxon>Dothideomycetes</taxon>
        <taxon>Dothideomycetes incertae sedis</taxon>
        <taxon>Cryomyces</taxon>
    </lineage>
</organism>
<keyword evidence="1" id="KW-0472">Membrane</keyword>
<evidence type="ECO:0000256" key="1">
    <source>
        <dbReference type="SAM" id="Phobius"/>
    </source>
</evidence>
<feature type="domain" description="TRP C-terminal" evidence="2">
    <location>
        <begin position="1"/>
        <end position="176"/>
    </location>
</feature>
<evidence type="ECO:0000259" key="2">
    <source>
        <dbReference type="Pfam" id="PF06011"/>
    </source>
</evidence>
<dbReference type="PANTHER" id="PTHR31145">
    <property type="entry name" value="INTEGRAL MEMBRANE PROTEIN (AFU_ORTHOLOGUE AFUA_7G01610)"/>
    <property type="match status" value="1"/>
</dbReference>
<dbReference type="InterPro" id="IPR010308">
    <property type="entry name" value="TRP_C"/>
</dbReference>
<protein>
    <submittedName>
        <fullName evidence="3">Flavin carrier protein 3</fullName>
    </submittedName>
</protein>
<name>A0ABR0LIT6_9PEZI</name>
<feature type="transmembrane region" description="Helical" evidence="1">
    <location>
        <begin position="151"/>
        <end position="175"/>
    </location>
</feature>
<feature type="non-terminal residue" evidence="3">
    <location>
        <position position="176"/>
    </location>
</feature>
<dbReference type="EMBL" id="JAVRRA010019476">
    <property type="protein sequence ID" value="KAK5179794.1"/>
    <property type="molecule type" value="Genomic_DNA"/>
</dbReference>
<evidence type="ECO:0000313" key="3">
    <source>
        <dbReference type="EMBL" id="KAK5179794.1"/>
    </source>
</evidence>
<dbReference type="PANTHER" id="PTHR31145:SF2">
    <property type="entry name" value="FLAVIN CARRIER PROTEIN 2"/>
    <property type="match status" value="1"/>
</dbReference>